<dbReference type="InterPro" id="IPR043504">
    <property type="entry name" value="Peptidase_S1_PA_chymotrypsin"/>
</dbReference>
<feature type="domain" description="Peptidase S1" evidence="6">
    <location>
        <begin position="95"/>
        <end position="320"/>
    </location>
</feature>
<dbReference type="Proteomes" id="UP001516023">
    <property type="component" value="Unassembled WGS sequence"/>
</dbReference>
<evidence type="ECO:0000313" key="8">
    <source>
        <dbReference type="Proteomes" id="UP001516023"/>
    </source>
</evidence>
<organism evidence="7 8">
    <name type="scientific">Cyclotella cryptica</name>
    <dbReference type="NCBI Taxonomy" id="29204"/>
    <lineage>
        <taxon>Eukaryota</taxon>
        <taxon>Sar</taxon>
        <taxon>Stramenopiles</taxon>
        <taxon>Ochrophyta</taxon>
        <taxon>Bacillariophyta</taxon>
        <taxon>Coscinodiscophyceae</taxon>
        <taxon>Thalassiosirophycidae</taxon>
        <taxon>Stephanodiscales</taxon>
        <taxon>Stephanodiscaceae</taxon>
        <taxon>Cyclotella</taxon>
    </lineage>
</organism>
<dbReference type="SUPFAM" id="SSF50494">
    <property type="entry name" value="Trypsin-like serine proteases"/>
    <property type="match status" value="1"/>
</dbReference>
<feature type="compositionally biased region" description="Low complexity" evidence="5">
    <location>
        <begin position="364"/>
        <end position="383"/>
    </location>
</feature>
<evidence type="ECO:0000256" key="4">
    <source>
        <dbReference type="RuleBase" id="RU363034"/>
    </source>
</evidence>
<keyword evidence="8" id="KW-1185">Reference proteome</keyword>
<keyword evidence="3" id="KW-1015">Disulfide bond</keyword>
<dbReference type="AlphaFoldDB" id="A0ABD3NU42"/>
<dbReference type="Gene3D" id="2.40.10.10">
    <property type="entry name" value="Trypsin-like serine proteases"/>
    <property type="match status" value="1"/>
</dbReference>
<reference evidence="7 8" key="1">
    <citation type="journal article" date="2020" name="G3 (Bethesda)">
        <title>Improved Reference Genome for Cyclotella cryptica CCMP332, a Model for Cell Wall Morphogenesis, Salinity Adaptation, and Lipid Production in Diatoms (Bacillariophyta).</title>
        <authorList>
            <person name="Roberts W.R."/>
            <person name="Downey K.M."/>
            <person name="Ruck E.C."/>
            <person name="Traller J.C."/>
            <person name="Alverson A.J."/>
        </authorList>
    </citation>
    <scope>NUCLEOTIDE SEQUENCE [LARGE SCALE GENOMIC DNA]</scope>
    <source>
        <strain evidence="7 8">CCMP332</strain>
    </source>
</reference>
<evidence type="ECO:0000256" key="3">
    <source>
        <dbReference type="ARBA" id="ARBA00023157"/>
    </source>
</evidence>
<dbReference type="InterPro" id="IPR050430">
    <property type="entry name" value="Peptidase_S1"/>
</dbReference>
<comment type="similarity">
    <text evidence="1">Belongs to the peptidase S1 family.</text>
</comment>
<dbReference type="PANTHER" id="PTHR24276:SF91">
    <property type="entry name" value="AT26814P-RELATED"/>
    <property type="match status" value="1"/>
</dbReference>
<evidence type="ECO:0000256" key="5">
    <source>
        <dbReference type="SAM" id="MobiDB-lite"/>
    </source>
</evidence>
<dbReference type="InterPro" id="IPR018114">
    <property type="entry name" value="TRYPSIN_HIS"/>
</dbReference>
<dbReference type="InterPro" id="IPR001314">
    <property type="entry name" value="Peptidase_S1A"/>
</dbReference>
<evidence type="ECO:0000259" key="6">
    <source>
        <dbReference type="PROSITE" id="PS50240"/>
    </source>
</evidence>
<evidence type="ECO:0000256" key="2">
    <source>
        <dbReference type="ARBA" id="ARBA00023026"/>
    </source>
</evidence>
<dbReference type="FunFam" id="2.40.10.10:FF:000068">
    <property type="entry name" value="transmembrane protease serine 2"/>
    <property type="match status" value="1"/>
</dbReference>
<dbReference type="InterPro" id="IPR009003">
    <property type="entry name" value="Peptidase_S1_PA"/>
</dbReference>
<dbReference type="PRINTS" id="PR00722">
    <property type="entry name" value="CHYMOTRYPSIN"/>
</dbReference>
<accession>A0ABD3NU42</accession>
<dbReference type="InterPro" id="IPR033116">
    <property type="entry name" value="TRYPSIN_SER"/>
</dbReference>
<feature type="compositionally biased region" description="Low complexity" evidence="5">
    <location>
        <begin position="344"/>
        <end position="357"/>
    </location>
</feature>
<comment type="caution">
    <text evidence="7">The sequence shown here is derived from an EMBL/GenBank/DDBJ whole genome shotgun (WGS) entry which is preliminary data.</text>
</comment>
<dbReference type="CDD" id="cd00190">
    <property type="entry name" value="Tryp_SPc"/>
    <property type="match status" value="1"/>
</dbReference>
<keyword evidence="4" id="KW-0645">Protease</keyword>
<dbReference type="GO" id="GO:0008236">
    <property type="term" value="F:serine-type peptidase activity"/>
    <property type="evidence" value="ECO:0007669"/>
    <property type="project" value="UniProtKB-KW"/>
</dbReference>
<keyword evidence="4" id="KW-0720">Serine protease</keyword>
<sequence length="438" mass="46667">MVWYNTILYRIIYHTSIIIDQGSQNITSSHQVAPICRIPAVSDCVLHQPTNSTNLPTMNLHLTLITLSALLAWTGLASASNMFRGDGNEDANQNIVGGIEATIGRYNYTVALAYVANSFQFCGGSLIAPDIVLTAAHCVGGANFKVVIGRHDLKTSSGEEIVRKSEIRHPQYNGNTMVNDFAIVTLSRPTALDVRYVKLNGDAAFPAGGATSRTMGWGRIKQGGSASSVLREVDLPIITNDVCYQKYSGDIFDSMICTFQPGKDSCQGDSGGPLIIPGSSADTDTLVGIVSWGIGCATNQYPGVYSRVSNGYDWIKTNVCSLSAFPPSDLCGPSATANPTAGSLPTTSPPTNNNQPTTKPPTNKPTNKLPTNKPSKAPRTNKPTKPPKNKPSPVSHALIPLVSLLVDEACADKLTGLVCAALFPVFLELLDHREFSIG</sequence>
<dbReference type="PANTHER" id="PTHR24276">
    <property type="entry name" value="POLYSERASE-RELATED"/>
    <property type="match status" value="1"/>
</dbReference>
<keyword evidence="2" id="KW-0843">Virulence</keyword>
<dbReference type="SMART" id="SM00020">
    <property type="entry name" value="Tryp_SPc"/>
    <property type="match status" value="1"/>
</dbReference>
<protein>
    <recommendedName>
        <fullName evidence="6">Peptidase S1 domain-containing protein</fullName>
    </recommendedName>
</protein>
<dbReference type="FunFam" id="2.40.10.10:FF:000002">
    <property type="entry name" value="Transmembrane protease serine"/>
    <property type="match status" value="1"/>
</dbReference>
<evidence type="ECO:0000313" key="7">
    <source>
        <dbReference type="EMBL" id="KAL3778874.1"/>
    </source>
</evidence>
<proteinExistence type="inferred from homology"/>
<dbReference type="EMBL" id="JABMIG020000415">
    <property type="protein sequence ID" value="KAL3778874.1"/>
    <property type="molecule type" value="Genomic_DNA"/>
</dbReference>
<feature type="region of interest" description="Disordered" evidence="5">
    <location>
        <begin position="335"/>
        <end position="394"/>
    </location>
</feature>
<gene>
    <name evidence="7" type="ORF">HJC23_005981</name>
</gene>
<dbReference type="PROSITE" id="PS00134">
    <property type="entry name" value="TRYPSIN_HIS"/>
    <property type="match status" value="1"/>
</dbReference>
<evidence type="ECO:0000256" key="1">
    <source>
        <dbReference type="ARBA" id="ARBA00007664"/>
    </source>
</evidence>
<dbReference type="GO" id="GO:0006508">
    <property type="term" value="P:proteolysis"/>
    <property type="evidence" value="ECO:0007669"/>
    <property type="project" value="UniProtKB-KW"/>
</dbReference>
<name>A0ABD3NU42_9STRA</name>
<dbReference type="Pfam" id="PF00089">
    <property type="entry name" value="Trypsin"/>
    <property type="match status" value="1"/>
</dbReference>
<keyword evidence="4" id="KW-0378">Hydrolase</keyword>
<dbReference type="PROSITE" id="PS50240">
    <property type="entry name" value="TRYPSIN_DOM"/>
    <property type="match status" value="1"/>
</dbReference>
<dbReference type="InterPro" id="IPR001254">
    <property type="entry name" value="Trypsin_dom"/>
</dbReference>
<dbReference type="PROSITE" id="PS00135">
    <property type="entry name" value="TRYPSIN_SER"/>
    <property type="match status" value="1"/>
</dbReference>